<accession>A0ABY5TS29</accession>
<organism evidence="1 2">
    <name type="scientific">SAR92 clade bacterium H455</name>
    <dbReference type="NCBI Taxonomy" id="2974818"/>
    <lineage>
        <taxon>Bacteria</taxon>
        <taxon>Pseudomonadati</taxon>
        <taxon>Pseudomonadota</taxon>
        <taxon>Gammaproteobacteria</taxon>
        <taxon>Cellvibrionales</taxon>
        <taxon>Porticoccaceae</taxon>
        <taxon>SAR92 clade</taxon>
    </lineage>
</organism>
<dbReference type="PANTHER" id="PTHR17985:SF8">
    <property type="entry name" value="TRANSPORT AND GOLGI ORGANIZATION PROTEIN 2 HOMOLOG"/>
    <property type="match status" value="1"/>
</dbReference>
<keyword evidence="2" id="KW-1185">Reference proteome</keyword>
<dbReference type="EMBL" id="CP103416">
    <property type="protein sequence ID" value="UVW35291.1"/>
    <property type="molecule type" value="Genomic_DNA"/>
</dbReference>
<sequence length="254" mass="28690">MCLLAIAFNHRPDIALAVCSNRDEFYQRPTLPMHWWQDMPVLAGRDKKEGGTWMGLSHSGRFAAVTNFRDFSKPGFHEARPKSRGNLVTDFLCSQASAQSWVDSVLESLDLYGGFNLLIYDGEQLLYLNNFNNQVRSLEPGIYALSNHLLDSPWPKVDYARQRLTETLGDQRNNQQIFDDLLGLLEKNQNYPDHLLPDTGVSADWERRLSSAFIVAEDYGTRASTSIVLSNSGSSVAEQTYIKGIAEQSEIFTF</sequence>
<evidence type="ECO:0000313" key="1">
    <source>
        <dbReference type="EMBL" id="UVW35291.1"/>
    </source>
</evidence>
<protein>
    <submittedName>
        <fullName evidence="1">NRDE family protein</fullName>
    </submittedName>
</protein>
<evidence type="ECO:0000313" key="2">
    <source>
        <dbReference type="Proteomes" id="UP001059934"/>
    </source>
</evidence>
<gene>
    <name evidence="1" type="ORF">NYF23_01475</name>
</gene>
<dbReference type="Pfam" id="PF05742">
    <property type="entry name" value="TANGO2"/>
    <property type="match status" value="1"/>
</dbReference>
<dbReference type="PANTHER" id="PTHR17985">
    <property type="entry name" value="SER/THR-RICH PROTEIN T10 IN DGCR REGION"/>
    <property type="match status" value="1"/>
</dbReference>
<dbReference type="Proteomes" id="UP001059934">
    <property type="component" value="Chromosome"/>
</dbReference>
<dbReference type="InterPro" id="IPR008551">
    <property type="entry name" value="TANGO2"/>
</dbReference>
<reference evidence="1" key="1">
    <citation type="submission" date="2022-08" db="EMBL/GenBank/DDBJ databases">
        <title>Catabolic pathway analysis in culturable SAR92 clade bacteria reveals their overlooked roles in DMSP degradation in coastal seas.</title>
        <authorList>
            <person name="He X."/>
            <person name="Zhang X."/>
            <person name="Zhang Y."/>
        </authorList>
    </citation>
    <scope>NUCLEOTIDE SEQUENCE</scope>
    <source>
        <strain evidence="1">H455</strain>
    </source>
</reference>
<name>A0ABY5TS29_9GAMM</name>
<proteinExistence type="predicted"/>